<comment type="caution">
    <text evidence="3">The sequence shown here is derived from an EMBL/GenBank/DDBJ whole genome shotgun (WGS) entry which is preliminary data.</text>
</comment>
<evidence type="ECO:0000256" key="2">
    <source>
        <dbReference type="SAM" id="Phobius"/>
    </source>
</evidence>
<gene>
    <name evidence="3" type="ORF">H9X91_12465</name>
</gene>
<evidence type="ECO:0000313" key="3">
    <source>
        <dbReference type="EMBL" id="MBM6852248.1"/>
    </source>
</evidence>
<feature type="compositionally biased region" description="Low complexity" evidence="1">
    <location>
        <begin position="137"/>
        <end position="146"/>
    </location>
</feature>
<dbReference type="Proteomes" id="UP000719500">
    <property type="component" value="Unassembled WGS sequence"/>
</dbReference>
<sequence>MRKGANFLRWILTVFMVISAIVFFPSVSSVLCLLFAVLAAPVKSLQRFWKYQVKLRGGGKALLMTALVIGAALTAPLEPAPQAPAEDDRQQEIQETVPEEPDASSQGQTVSQDASSETVPEDLQAPAEQAPVPPAEEAPQPSAETPPDIPEAPSEEPAQSLPEPETPAVSAPQGRTIYVTATGKRYHYDNNCGRGTYYPATMEEALARGLTPCEKCAGG</sequence>
<feature type="transmembrane region" description="Helical" evidence="2">
    <location>
        <begin position="12"/>
        <end position="40"/>
    </location>
</feature>
<dbReference type="EMBL" id="JACSNX010000026">
    <property type="protein sequence ID" value="MBM6852248.1"/>
    <property type="molecule type" value="Genomic_DNA"/>
</dbReference>
<organism evidence="3 4">
    <name type="scientific">Oscillibacter valericigenes</name>
    <dbReference type="NCBI Taxonomy" id="351091"/>
    <lineage>
        <taxon>Bacteria</taxon>
        <taxon>Bacillati</taxon>
        <taxon>Bacillota</taxon>
        <taxon>Clostridia</taxon>
        <taxon>Eubacteriales</taxon>
        <taxon>Oscillospiraceae</taxon>
        <taxon>Oscillibacter</taxon>
    </lineage>
</organism>
<dbReference type="RefSeq" id="WP_204805465.1">
    <property type="nucleotide sequence ID" value="NZ_JACSNX010000026.1"/>
</dbReference>
<evidence type="ECO:0000313" key="4">
    <source>
        <dbReference type="Proteomes" id="UP000719500"/>
    </source>
</evidence>
<proteinExistence type="predicted"/>
<keyword evidence="2" id="KW-0472">Membrane</keyword>
<reference evidence="3 4" key="1">
    <citation type="journal article" date="2021" name="Sci. Rep.">
        <title>The distribution of antibiotic resistance genes in chicken gut microbiota commensals.</title>
        <authorList>
            <person name="Juricova H."/>
            <person name="Matiasovicova J."/>
            <person name="Kubasova T."/>
            <person name="Cejkova D."/>
            <person name="Rychlik I."/>
        </authorList>
    </citation>
    <scope>NUCLEOTIDE SEQUENCE [LARGE SCALE GENOMIC DNA]</scope>
    <source>
        <strain evidence="3 4">An411</strain>
    </source>
</reference>
<accession>A0ABS2FY66</accession>
<feature type="region of interest" description="Disordered" evidence="1">
    <location>
        <begin position="79"/>
        <end position="175"/>
    </location>
</feature>
<keyword evidence="2" id="KW-1133">Transmembrane helix</keyword>
<feature type="compositionally biased region" description="Polar residues" evidence="1">
    <location>
        <begin position="103"/>
        <end position="118"/>
    </location>
</feature>
<keyword evidence="4" id="KW-1185">Reference proteome</keyword>
<keyword evidence="2" id="KW-0812">Transmembrane</keyword>
<name>A0ABS2FY66_9FIRM</name>
<evidence type="ECO:0000256" key="1">
    <source>
        <dbReference type="SAM" id="MobiDB-lite"/>
    </source>
</evidence>
<protein>
    <submittedName>
        <fullName evidence="3">Uncharacterized protein</fullName>
    </submittedName>
</protein>